<dbReference type="GO" id="GO:0009279">
    <property type="term" value="C:cell outer membrane"/>
    <property type="evidence" value="ECO:0007669"/>
    <property type="project" value="UniProtKB-SubCell"/>
</dbReference>
<evidence type="ECO:0000259" key="6">
    <source>
        <dbReference type="PROSITE" id="PS51123"/>
    </source>
</evidence>
<dbReference type="PROSITE" id="PS51123">
    <property type="entry name" value="OMPA_2"/>
    <property type="match status" value="1"/>
</dbReference>
<evidence type="ECO:0000313" key="7">
    <source>
        <dbReference type="EMBL" id="SFD87699.1"/>
    </source>
</evidence>
<feature type="signal peptide" evidence="5">
    <location>
        <begin position="1"/>
        <end position="28"/>
    </location>
</feature>
<reference evidence="7 8" key="1">
    <citation type="submission" date="2016-10" db="EMBL/GenBank/DDBJ databases">
        <authorList>
            <person name="de Groot N.N."/>
        </authorList>
    </citation>
    <scope>NUCLEOTIDE SEQUENCE [LARGE SCALE GENOMIC DNA]</scope>
    <source>
        <strain evidence="7 8">DSM 26130</strain>
    </source>
</reference>
<organism evidence="7 8">
    <name type="scientific">Spirosoma endophyticum</name>
    <dbReference type="NCBI Taxonomy" id="662367"/>
    <lineage>
        <taxon>Bacteria</taxon>
        <taxon>Pseudomonadati</taxon>
        <taxon>Bacteroidota</taxon>
        <taxon>Cytophagia</taxon>
        <taxon>Cytophagales</taxon>
        <taxon>Cytophagaceae</taxon>
        <taxon>Spirosoma</taxon>
    </lineage>
</organism>
<protein>
    <submittedName>
        <fullName evidence="7">Outer membrane protein OmpA</fullName>
    </submittedName>
</protein>
<dbReference type="Pfam" id="PF13488">
    <property type="entry name" value="Gly-zipper_Omp"/>
    <property type="match status" value="1"/>
</dbReference>
<evidence type="ECO:0000256" key="4">
    <source>
        <dbReference type="PROSITE-ProRule" id="PRU00473"/>
    </source>
</evidence>
<dbReference type="SUPFAM" id="SSF103088">
    <property type="entry name" value="OmpA-like"/>
    <property type="match status" value="1"/>
</dbReference>
<comment type="subcellular location">
    <subcellularLocation>
        <location evidence="1">Cell outer membrane</location>
    </subcellularLocation>
</comment>
<dbReference type="InterPro" id="IPR006665">
    <property type="entry name" value="OmpA-like"/>
</dbReference>
<keyword evidence="5" id="KW-0732">Signal</keyword>
<dbReference type="STRING" id="662367.SAMN05216167_10833"/>
<keyword evidence="8" id="KW-1185">Reference proteome</keyword>
<evidence type="ECO:0000256" key="5">
    <source>
        <dbReference type="SAM" id="SignalP"/>
    </source>
</evidence>
<dbReference type="InterPro" id="IPR036737">
    <property type="entry name" value="OmpA-like_sf"/>
</dbReference>
<evidence type="ECO:0000256" key="2">
    <source>
        <dbReference type="ARBA" id="ARBA00023136"/>
    </source>
</evidence>
<dbReference type="Gene3D" id="3.30.1330.60">
    <property type="entry name" value="OmpA-like domain"/>
    <property type="match status" value="1"/>
</dbReference>
<dbReference type="CDD" id="cd07185">
    <property type="entry name" value="OmpA_C-like"/>
    <property type="match status" value="1"/>
</dbReference>
<evidence type="ECO:0000313" key="8">
    <source>
        <dbReference type="Proteomes" id="UP000198598"/>
    </source>
</evidence>
<gene>
    <name evidence="7" type="ORF">SAMN05216167_10833</name>
</gene>
<dbReference type="InterPro" id="IPR006664">
    <property type="entry name" value="OMP_bac"/>
</dbReference>
<dbReference type="PRINTS" id="PR01021">
    <property type="entry name" value="OMPADOMAIN"/>
</dbReference>
<proteinExistence type="predicted"/>
<dbReference type="PANTHER" id="PTHR30329:SF21">
    <property type="entry name" value="LIPOPROTEIN YIAD-RELATED"/>
    <property type="match status" value="1"/>
</dbReference>
<dbReference type="AlphaFoldDB" id="A0A1I1VY59"/>
<dbReference type="OrthoDB" id="9782229at2"/>
<dbReference type="PANTHER" id="PTHR30329">
    <property type="entry name" value="STATOR ELEMENT OF FLAGELLAR MOTOR COMPLEX"/>
    <property type="match status" value="1"/>
</dbReference>
<name>A0A1I1VY59_9BACT</name>
<dbReference type="RefSeq" id="WP_093829324.1">
    <property type="nucleotide sequence ID" value="NZ_FOLQ01000008.1"/>
</dbReference>
<evidence type="ECO:0000256" key="3">
    <source>
        <dbReference type="ARBA" id="ARBA00023237"/>
    </source>
</evidence>
<feature type="chain" id="PRO_5011652535" evidence="5">
    <location>
        <begin position="29"/>
        <end position="250"/>
    </location>
</feature>
<dbReference type="Proteomes" id="UP000198598">
    <property type="component" value="Unassembled WGS sequence"/>
</dbReference>
<dbReference type="InterPro" id="IPR050330">
    <property type="entry name" value="Bact_OuterMem_StrucFunc"/>
</dbReference>
<keyword evidence="3" id="KW-0998">Cell outer membrane</keyword>
<evidence type="ECO:0000256" key="1">
    <source>
        <dbReference type="ARBA" id="ARBA00004442"/>
    </source>
</evidence>
<dbReference type="InterPro" id="IPR039567">
    <property type="entry name" value="Gly-zipper"/>
</dbReference>
<dbReference type="Pfam" id="PF00691">
    <property type="entry name" value="OmpA"/>
    <property type="match status" value="1"/>
</dbReference>
<sequence>MNYQLKSAGTKPLAMLLVAGILSGNVLTSCKSSAQAVNQTPKDKTSKSKLSKSQKGAIVGASGGAVIGAVLGQGKGNTALGAILGATVGGAGGAIIGRRMDKQAEEIKRQMPTAQVERVGEGIKISLGSDILFDVDSYALKPETKKQLIEFAQTLNKYEDTDIRIEGHADATGPEDHNLKLSKQRATTVGNFLETQGVRTSRVDEKGYGEVQPVADNTTEAGRRKNRRVDIAVFANKKMQQDAKDGKLGD</sequence>
<dbReference type="PROSITE" id="PS51257">
    <property type="entry name" value="PROKAR_LIPOPROTEIN"/>
    <property type="match status" value="1"/>
</dbReference>
<accession>A0A1I1VY59</accession>
<feature type="domain" description="OmpA-like" evidence="6">
    <location>
        <begin position="119"/>
        <end position="237"/>
    </location>
</feature>
<dbReference type="EMBL" id="FOLQ01000008">
    <property type="protein sequence ID" value="SFD87699.1"/>
    <property type="molecule type" value="Genomic_DNA"/>
</dbReference>
<dbReference type="PRINTS" id="PR01023">
    <property type="entry name" value="NAFLGMOTY"/>
</dbReference>
<keyword evidence="2 4" id="KW-0472">Membrane</keyword>